<dbReference type="EMBL" id="MWWQ01000005">
    <property type="protein sequence ID" value="OZG52872.1"/>
    <property type="molecule type" value="Genomic_DNA"/>
</dbReference>
<evidence type="ECO:0000256" key="8">
    <source>
        <dbReference type="HAMAP-Rule" id="MF_00201"/>
    </source>
</evidence>
<keyword evidence="11" id="KW-1185">Reference proteome</keyword>
<evidence type="ECO:0000256" key="3">
    <source>
        <dbReference type="ARBA" id="ARBA00021310"/>
    </source>
</evidence>
<reference evidence="10 11" key="1">
    <citation type="journal article" date="2017" name="BMC Genomics">
        <title>Comparative genomic and phylogenomic analyses of the Bifidobacteriaceae family.</title>
        <authorList>
            <person name="Lugli G.A."/>
            <person name="Milani C."/>
            <person name="Turroni F."/>
            <person name="Duranti S."/>
            <person name="Mancabelli L."/>
            <person name="Mangifesta M."/>
            <person name="Ferrario C."/>
            <person name="Modesto M."/>
            <person name="Mattarelli P."/>
            <person name="Jiri K."/>
            <person name="van Sinderen D."/>
            <person name="Ventura M."/>
        </authorList>
    </citation>
    <scope>NUCLEOTIDE SEQUENCE [LARGE SCALE GENOMIC DNA]</scope>
    <source>
        <strain evidence="10 11">DSM 24744</strain>
    </source>
</reference>
<keyword evidence="6 8" id="KW-0234">DNA repair</keyword>
<evidence type="ECO:0000256" key="6">
    <source>
        <dbReference type="ARBA" id="ARBA00023204"/>
    </source>
</evidence>
<dbReference type="Proteomes" id="UP000216454">
    <property type="component" value="Unassembled WGS sequence"/>
</dbReference>
<comment type="function">
    <text evidence="1 8">Involved in DNA repair and RecF pathway recombination.</text>
</comment>
<dbReference type="AlphaFoldDB" id="A0A261F172"/>
<dbReference type="InterPro" id="IPR037278">
    <property type="entry name" value="ARFGAP/RecO"/>
</dbReference>
<evidence type="ECO:0000256" key="2">
    <source>
        <dbReference type="ARBA" id="ARBA00007452"/>
    </source>
</evidence>
<dbReference type="GO" id="GO:0006310">
    <property type="term" value="P:DNA recombination"/>
    <property type="evidence" value="ECO:0007669"/>
    <property type="project" value="UniProtKB-UniRule"/>
</dbReference>
<dbReference type="RefSeq" id="WP_094690796.1">
    <property type="nucleotide sequence ID" value="NZ_MWWQ01000005.1"/>
</dbReference>
<dbReference type="Gene3D" id="2.40.50.140">
    <property type="entry name" value="Nucleic acid-binding proteins"/>
    <property type="match status" value="1"/>
</dbReference>
<evidence type="ECO:0000313" key="10">
    <source>
        <dbReference type="EMBL" id="OZG52872.1"/>
    </source>
</evidence>
<feature type="domain" description="DNA replication/recombination mediator RecO N-terminal" evidence="9">
    <location>
        <begin position="1"/>
        <end position="78"/>
    </location>
</feature>
<protein>
    <recommendedName>
        <fullName evidence="3 8">DNA repair protein RecO</fullName>
    </recommendedName>
    <alternativeName>
        <fullName evidence="7 8">Recombination protein O</fullName>
    </alternativeName>
</protein>
<gene>
    <name evidence="8" type="primary">recO</name>
    <name evidence="10" type="ORF">PSSU_0490</name>
</gene>
<dbReference type="OrthoDB" id="9812244at2"/>
<evidence type="ECO:0000256" key="1">
    <source>
        <dbReference type="ARBA" id="ARBA00003065"/>
    </source>
</evidence>
<dbReference type="HAMAP" id="MF_00201">
    <property type="entry name" value="RecO"/>
    <property type="match status" value="1"/>
</dbReference>
<dbReference type="Gene3D" id="1.20.1440.120">
    <property type="entry name" value="Recombination protein O, C-terminal domain"/>
    <property type="match status" value="1"/>
</dbReference>
<dbReference type="InterPro" id="IPR003717">
    <property type="entry name" value="RecO"/>
</dbReference>
<evidence type="ECO:0000256" key="5">
    <source>
        <dbReference type="ARBA" id="ARBA00023172"/>
    </source>
</evidence>
<keyword evidence="4 8" id="KW-0227">DNA damage</keyword>
<sequence>MPVYHDEGVILRTQDLGEADRIVTILTASHGKVRAVARGVRREKSRFGARLEPFMRSDLLIATGRSLDVVSQAAVIMPYARAICVDYNSYLAASAIAQTADKLHADPQHNTAWRAVNPTSSRPDGQYRLLIGALGALASRLHTPLTIAYSYVLRAMAQAGWLPRLGSCVVCGTADCTYFSVQGGGTMCAVHQLPGSHSVSADSVKQLQALLEGDWGFLDSAQALDNCVGAIIEEWSEYYVERPIRSLRLLHSMI</sequence>
<dbReference type="GO" id="GO:0006302">
    <property type="term" value="P:double-strand break repair"/>
    <property type="evidence" value="ECO:0007669"/>
    <property type="project" value="TreeGrafter"/>
</dbReference>
<dbReference type="PANTHER" id="PTHR33991">
    <property type="entry name" value="DNA REPAIR PROTEIN RECO"/>
    <property type="match status" value="1"/>
</dbReference>
<accession>A0A261F172</accession>
<proteinExistence type="inferred from homology"/>
<evidence type="ECO:0000313" key="11">
    <source>
        <dbReference type="Proteomes" id="UP000216454"/>
    </source>
</evidence>
<dbReference type="PANTHER" id="PTHR33991:SF1">
    <property type="entry name" value="DNA REPAIR PROTEIN RECO"/>
    <property type="match status" value="1"/>
</dbReference>
<dbReference type="NCBIfam" id="TIGR00613">
    <property type="entry name" value="reco"/>
    <property type="match status" value="1"/>
</dbReference>
<evidence type="ECO:0000259" key="9">
    <source>
        <dbReference type="Pfam" id="PF11967"/>
    </source>
</evidence>
<dbReference type="Pfam" id="PF02565">
    <property type="entry name" value="RecO_C"/>
    <property type="match status" value="1"/>
</dbReference>
<dbReference type="SUPFAM" id="SSF57863">
    <property type="entry name" value="ArfGap/RecO-like zinc finger"/>
    <property type="match status" value="1"/>
</dbReference>
<dbReference type="InterPro" id="IPR042242">
    <property type="entry name" value="RecO_C"/>
</dbReference>
<comment type="caution">
    <text evidence="10">The sequence shown here is derived from an EMBL/GenBank/DDBJ whole genome shotgun (WGS) entry which is preliminary data.</text>
</comment>
<evidence type="ECO:0000256" key="4">
    <source>
        <dbReference type="ARBA" id="ARBA00022763"/>
    </source>
</evidence>
<dbReference type="InterPro" id="IPR012340">
    <property type="entry name" value="NA-bd_OB-fold"/>
</dbReference>
<dbReference type="InterPro" id="IPR022572">
    <property type="entry name" value="DNA_rep/recomb_RecO_N"/>
</dbReference>
<dbReference type="GO" id="GO:0043590">
    <property type="term" value="C:bacterial nucleoid"/>
    <property type="evidence" value="ECO:0007669"/>
    <property type="project" value="TreeGrafter"/>
</dbReference>
<dbReference type="Pfam" id="PF11967">
    <property type="entry name" value="RecO_N"/>
    <property type="match status" value="1"/>
</dbReference>
<organism evidence="10 11">
    <name type="scientific">Pseudoscardovia suis</name>
    <dbReference type="NCBI Taxonomy" id="987063"/>
    <lineage>
        <taxon>Bacteria</taxon>
        <taxon>Bacillati</taxon>
        <taxon>Actinomycetota</taxon>
        <taxon>Actinomycetes</taxon>
        <taxon>Bifidobacteriales</taxon>
        <taxon>Bifidobacteriaceae</taxon>
        <taxon>Pseudoscardovia</taxon>
    </lineage>
</organism>
<comment type="similarity">
    <text evidence="2 8">Belongs to the RecO family.</text>
</comment>
<keyword evidence="5 8" id="KW-0233">DNA recombination</keyword>
<evidence type="ECO:0000256" key="7">
    <source>
        <dbReference type="ARBA" id="ARBA00033409"/>
    </source>
</evidence>
<name>A0A261F172_9BIFI</name>
<dbReference type="SUPFAM" id="SSF50249">
    <property type="entry name" value="Nucleic acid-binding proteins"/>
    <property type="match status" value="1"/>
</dbReference>